<keyword evidence="3" id="KW-1185">Reference proteome</keyword>
<evidence type="ECO:0000313" key="2">
    <source>
        <dbReference type="EMBL" id="PMD25289.1"/>
    </source>
</evidence>
<feature type="region of interest" description="Disordered" evidence="1">
    <location>
        <begin position="483"/>
        <end position="526"/>
    </location>
</feature>
<name>A0A2J6QG94_9HELO</name>
<evidence type="ECO:0000256" key="1">
    <source>
        <dbReference type="SAM" id="MobiDB-lite"/>
    </source>
</evidence>
<feature type="compositionally biased region" description="Polar residues" evidence="1">
    <location>
        <begin position="178"/>
        <end position="192"/>
    </location>
</feature>
<accession>A0A2J6QG94</accession>
<dbReference type="OrthoDB" id="3547996at2759"/>
<feature type="compositionally biased region" description="Polar residues" evidence="1">
    <location>
        <begin position="217"/>
        <end position="230"/>
    </location>
</feature>
<gene>
    <name evidence="2" type="ORF">NA56DRAFT_685913</name>
</gene>
<dbReference type="Proteomes" id="UP000235672">
    <property type="component" value="Unassembled WGS sequence"/>
</dbReference>
<dbReference type="EMBL" id="KZ613470">
    <property type="protein sequence ID" value="PMD25289.1"/>
    <property type="molecule type" value="Genomic_DNA"/>
</dbReference>
<feature type="compositionally biased region" description="Basic and acidic residues" evidence="1">
    <location>
        <begin position="410"/>
        <end position="425"/>
    </location>
</feature>
<reference evidence="2 3" key="1">
    <citation type="submission" date="2016-05" db="EMBL/GenBank/DDBJ databases">
        <title>A degradative enzymes factory behind the ericoid mycorrhizal symbiosis.</title>
        <authorList>
            <consortium name="DOE Joint Genome Institute"/>
            <person name="Martino E."/>
            <person name="Morin E."/>
            <person name="Grelet G."/>
            <person name="Kuo A."/>
            <person name="Kohler A."/>
            <person name="Daghino S."/>
            <person name="Barry K."/>
            <person name="Choi C."/>
            <person name="Cichocki N."/>
            <person name="Clum A."/>
            <person name="Copeland A."/>
            <person name="Hainaut M."/>
            <person name="Haridas S."/>
            <person name="Labutti K."/>
            <person name="Lindquist E."/>
            <person name="Lipzen A."/>
            <person name="Khouja H.-R."/>
            <person name="Murat C."/>
            <person name="Ohm R."/>
            <person name="Olson A."/>
            <person name="Spatafora J."/>
            <person name="Veneault-Fourrey C."/>
            <person name="Henrissat B."/>
            <person name="Grigoriev I."/>
            <person name="Martin F."/>
            <person name="Perotto S."/>
        </authorList>
    </citation>
    <scope>NUCLEOTIDE SEQUENCE [LARGE SCALE GENOMIC DNA]</scope>
    <source>
        <strain evidence="2 3">UAMH 7357</strain>
    </source>
</reference>
<evidence type="ECO:0000313" key="3">
    <source>
        <dbReference type="Proteomes" id="UP000235672"/>
    </source>
</evidence>
<dbReference type="AlphaFoldDB" id="A0A2J6QG94"/>
<feature type="region of interest" description="Disordered" evidence="1">
    <location>
        <begin position="178"/>
        <end position="343"/>
    </location>
</feature>
<feature type="region of interest" description="Disordered" evidence="1">
    <location>
        <begin position="116"/>
        <end position="147"/>
    </location>
</feature>
<feature type="region of interest" description="Disordered" evidence="1">
    <location>
        <begin position="361"/>
        <end position="425"/>
    </location>
</feature>
<proteinExistence type="predicted"/>
<feature type="compositionally biased region" description="Polar residues" evidence="1">
    <location>
        <begin position="266"/>
        <end position="275"/>
    </location>
</feature>
<organism evidence="2 3">
    <name type="scientific">Hyaloscypha hepaticicola</name>
    <dbReference type="NCBI Taxonomy" id="2082293"/>
    <lineage>
        <taxon>Eukaryota</taxon>
        <taxon>Fungi</taxon>
        <taxon>Dikarya</taxon>
        <taxon>Ascomycota</taxon>
        <taxon>Pezizomycotina</taxon>
        <taxon>Leotiomycetes</taxon>
        <taxon>Helotiales</taxon>
        <taxon>Hyaloscyphaceae</taxon>
        <taxon>Hyaloscypha</taxon>
    </lineage>
</organism>
<feature type="compositionally biased region" description="Low complexity" evidence="1">
    <location>
        <begin position="298"/>
        <end position="317"/>
    </location>
</feature>
<sequence length="526" mass="59189">MDRPHIMITLKDRGLKLAIPTEEYARIVQEAELEVMFEEQMCGNMPYVQRHSRIETLVEFAVLKHIWQNYPPEASGHAPMLTRSWRYGNRAMEFSAQYPQPLPSTRQQKMGEFCYDGKHNSGNNSSNATTNIFPPYKSGDRQHHPLAQQNHGLPVSYQASTLLRSSTVYPQVPNTPGFHPSSQQRELFSSNMHPPIGTGRLSPYNESRYSAPPTDVVSVTSRNLQPSDTYHNPFARALNPSLKPDHQQTQHRIKAGCAVTNPPKTPSQHWRSGSGRNAKPPSAQIFTTELEQHSVPIRSTSPARRASVSSRRSSQAEQQDRRHRPGDGSPQHGIQKKKREASLRKTTVAIRAAMIHSAQKELFSNNNEGGPKTPKRSWAQVVSSQVKEEPVDGPASLHKVPESTDVSSNLHDEPPKPSVQNKDEKVAHRKVQTWAEVASAKWTEKQSKKQQLRNASFGKSNLKVGKYRFETKDVVVNFKVKEEPKEDRSHSMTANPARQKALPDKKGTGKNRRVSGNGVKPGMWRY</sequence>
<protein>
    <submittedName>
        <fullName evidence="2">Uncharacterized protein</fullName>
    </submittedName>
</protein>